<protein>
    <submittedName>
        <fullName evidence="4">Alkaline phosphatase D</fullName>
        <ecNumber evidence="4">3.1.3.1</ecNumber>
    </submittedName>
</protein>
<evidence type="ECO:0000259" key="3">
    <source>
        <dbReference type="Pfam" id="PF16655"/>
    </source>
</evidence>
<dbReference type="PROSITE" id="PS51318">
    <property type="entry name" value="TAT"/>
    <property type="match status" value="1"/>
</dbReference>
<organism evidence="4 5">
    <name type="scientific">Tautonia plasticadhaerens</name>
    <dbReference type="NCBI Taxonomy" id="2527974"/>
    <lineage>
        <taxon>Bacteria</taxon>
        <taxon>Pseudomonadati</taxon>
        <taxon>Planctomycetota</taxon>
        <taxon>Planctomycetia</taxon>
        <taxon>Isosphaerales</taxon>
        <taxon>Isosphaeraceae</taxon>
        <taxon>Tautonia</taxon>
    </lineage>
</organism>
<dbReference type="OrthoDB" id="9763616at2"/>
<feature type="domain" description="PhoD-like phosphatase metallophosphatase" evidence="2">
    <location>
        <begin position="165"/>
        <end position="501"/>
    </location>
</feature>
<dbReference type="EMBL" id="CP036426">
    <property type="protein sequence ID" value="QDV32795.1"/>
    <property type="molecule type" value="Genomic_DNA"/>
</dbReference>
<dbReference type="InterPro" id="IPR038607">
    <property type="entry name" value="PhoD-like_sf"/>
</dbReference>
<dbReference type="Gene3D" id="2.60.40.380">
    <property type="entry name" value="Purple acid phosphatase-like, N-terminal"/>
    <property type="match status" value="1"/>
</dbReference>
<dbReference type="InterPro" id="IPR032093">
    <property type="entry name" value="PhoD_N"/>
</dbReference>
<name>A0A518GW21_9BACT</name>
<keyword evidence="4" id="KW-0378">Hydrolase</keyword>
<dbReference type="Pfam" id="PF09423">
    <property type="entry name" value="PhoD"/>
    <property type="match status" value="1"/>
</dbReference>
<evidence type="ECO:0000259" key="2">
    <source>
        <dbReference type="Pfam" id="PF09423"/>
    </source>
</evidence>
<evidence type="ECO:0000313" key="4">
    <source>
        <dbReference type="EMBL" id="QDV32795.1"/>
    </source>
</evidence>
<feature type="domain" description="Phospholipase D N-terminal" evidence="3">
    <location>
        <begin position="57"/>
        <end position="152"/>
    </location>
</feature>
<evidence type="ECO:0000256" key="1">
    <source>
        <dbReference type="SAM" id="MobiDB-lite"/>
    </source>
</evidence>
<dbReference type="InterPro" id="IPR052900">
    <property type="entry name" value="Phospholipid_Metab_Enz"/>
</dbReference>
<reference evidence="4 5" key="1">
    <citation type="submission" date="2019-02" db="EMBL/GenBank/DDBJ databases">
        <title>Deep-cultivation of Planctomycetes and their phenomic and genomic characterization uncovers novel biology.</title>
        <authorList>
            <person name="Wiegand S."/>
            <person name="Jogler M."/>
            <person name="Boedeker C."/>
            <person name="Pinto D."/>
            <person name="Vollmers J."/>
            <person name="Rivas-Marin E."/>
            <person name="Kohn T."/>
            <person name="Peeters S.H."/>
            <person name="Heuer A."/>
            <person name="Rast P."/>
            <person name="Oberbeckmann S."/>
            <person name="Bunk B."/>
            <person name="Jeske O."/>
            <person name="Meyerdierks A."/>
            <person name="Storesund J.E."/>
            <person name="Kallscheuer N."/>
            <person name="Luecker S."/>
            <person name="Lage O.M."/>
            <person name="Pohl T."/>
            <person name="Merkel B.J."/>
            <person name="Hornburger P."/>
            <person name="Mueller R.-W."/>
            <person name="Bruemmer F."/>
            <person name="Labrenz M."/>
            <person name="Spormann A.M."/>
            <person name="Op den Camp H."/>
            <person name="Overmann J."/>
            <person name="Amann R."/>
            <person name="Jetten M.S.M."/>
            <person name="Mascher T."/>
            <person name="Medema M.H."/>
            <person name="Devos D.P."/>
            <person name="Kaster A.-K."/>
            <person name="Ovreas L."/>
            <person name="Rohde M."/>
            <person name="Galperin M.Y."/>
            <person name="Jogler C."/>
        </authorList>
    </citation>
    <scope>NUCLEOTIDE SEQUENCE [LARGE SCALE GENOMIC DNA]</scope>
    <source>
        <strain evidence="4 5">ElP</strain>
    </source>
</reference>
<dbReference type="Gene3D" id="3.60.21.70">
    <property type="entry name" value="PhoD-like phosphatase"/>
    <property type="match status" value="1"/>
</dbReference>
<sequence length="532" mass="59699">MIDPNEIREAARRGRGPTRRRFLAWAAALPALPMLGGRAEGRVLRRPSFSADPFSCGVASGDPDPRGVVLWTRLAPEPFEPSGGMAPDLVEVSWQVANDEAMADVVREGKAVATPQLGHSVHAEVDGLEPGRWYYYRFRAGDAESPVARTRTMPRASETPDELRFAFASCQHFESGLFTAYQYMAQDDLDLVFHLGDYIYEGKGRDGQVRKHLGDEIQSLDDYRIRYALYRSDPHLRAMHAKCPWMVTWDDHEFDNNCAGEISEQEEVDPVAFLGRRANAYQAYYEMMPLRRRSLPRGADMRLYRGLNFGRLAAFQVLDTRQYRSDQPNDDRRSPLNDAALDPKQSMLGRRQLGWLEANLLASTASWNVLAQQVMMAMVGFRLEDGDGARVYSMDQWPGYAAERIKLMEFLRDRKVPNPVVLTGDIHSNWANDLRVDDREPDRPVVATEFVGTSIASGGNGMATVPGLEERLADNPAVRFFNAQRGYVRCTVTPEAWRSDYQVVEQVTTPGAPVVTKASFVVESGRPGCQPA</sequence>
<accession>A0A518GW21</accession>
<evidence type="ECO:0000313" key="5">
    <source>
        <dbReference type="Proteomes" id="UP000317835"/>
    </source>
</evidence>
<gene>
    <name evidence="4" type="primary">phoD_2</name>
    <name evidence="4" type="ORF">ElP_06350</name>
</gene>
<dbReference type="RefSeq" id="WP_145267152.1">
    <property type="nucleotide sequence ID" value="NZ_CP036426.1"/>
</dbReference>
<dbReference type="InterPro" id="IPR006311">
    <property type="entry name" value="TAT_signal"/>
</dbReference>
<dbReference type="PANTHER" id="PTHR43606:SF2">
    <property type="entry name" value="ALKALINE PHOSPHATASE FAMILY PROTEIN (AFU_ORTHOLOGUE AFUA_5G03860)"/>
    <property type="match status" value="1"/>
</dbReference>
<proteinExistence type="predicted"/>
<dbReference type="Proteomes" id="UP000317835">
    <property type="component" value="Chromosome"/>
</dbReference>
<dbReference type="Pfam" id="PF16655">
    <property type="entry name" value="PhoD_N"/>
    <property type="match status" value="1"/>
</dbReference>
<keyword evidence="5" id="KW-1185">Reference proteome</keyword>
<feature type="region of interest" description="Disordered" evidence="1">
    <location>
        <begin position="323"/>
        <end position="343"/>
    </location>
</feature>
<dbReference type="SUPFAM" id="SSF56300">
    <property type="entry name" value="Metallo-dependent phosphatases"/>
    <property type="match status" value="1"/>
</dbReference>
<dbReference type="GO" id="GO:0004035">
    <property type="term" value="F:alkaline phosphatase activity"/>
    <property type="evidence" value="ECO:0007669"/>
    <property type="project" value="UniProtKB-EC"/>
</dbReference>
<dbReference type="KEGG" id="tpla:ElP_06350"/>
<dbReference type="EC" id="3.1.3.1" evidence="4"/>
<dbReference type="InterPro" id="IPR029052">
    <property type="entry name" value="Metallo-depent_PP-like"/>
</dbReference>
<dbReference type="AlphaFoldDB" id="A0A518GW21"/>
<dbReference type="CDD" id="cd07389">
    <property type="entry name" value="MPP_PhoD"/>
    <property type="match status" value="1"/>
</dbReference>
<dbReference type="InterPro" id="IPR018946">
    <property type="entry name" value="PhoD-like_MPP"/>
</dbReference>
<feature type="compositionally biased region" description="Basic and acidic residues" evidence="1">
    <location>
        <begin position="323"/>
        <end position="335"/>
    </location>
</feature>
<dbReference type="PANTHER" id="PTHR43606">
    <property type="entry name" value="PHOSPHATASE, PUTATIVE (AFU_ORTHOLOGUE AFUA_6G08710)-RELATED"/>
    <property type="match status" value="1"/>
</dbReference>